<keyword evidence="2" id="KW-0808">Transferase</keyword>
<dbReference type="SUPFAM" id="SSF55729">
    <property type="entry name" value="Acyl-CoA N-acyltransferases (Nat)"/>
    <property type="match status" value="1"/>
</dbReference>
<accession>C0GCI0</accession>
<evidence type="ECO:0000259" key="1">
    <source>
        <dbReference type="PROSITE" id="PS51186"/>
    </source>
</evidence>
<dbReference type="Pfam" id="PF00583">
    <property type="entry name" value="Acetyltransf_1"/>
    <property type="match status" value="1"/>
</dbReference>
<dbReference type="GO" id="GO:0016747">
    <property type="term" value="F:acyltransferase activity, transferring groups other than amino-acyl groups"/>
    <property type="evidence" value="ECO:0007669"/>
    <property type="project" value="InterPro"/>
</dbReference>
<reference evidence="2 3" key="1">
    <citation type="submission" date="2009-02" db="EMBL/GenBank/DDBJ databases">
        <title>Sequencing of the draft genome and assembly of Dethiobacter alkaliphilus AHT 1.</title>
        <authorList>
            <consortium name="US DOE Joint Genome Institute (JGI-PGF)"/>
            <person name="Lucas S."/>
            <person name="Copeland A."/>
            <person name="Lapidus A."/>
            <person name="Glavina del Rio T."/>
            <person name="Dalin E."/>
            <person name="Tice H."/>
            <person name="Bruce D."/>
            <person name="Goodwin L."/>
            <person name="Pitluck S."/>
            <person name="Larimer F."/>
            <person name="Land M.L."/>
            <person name="Hauser L."/>
            <person name="Muyzer G."/>
        </authorList>
    </citation>
    <scope>NUCLEOTIDE SEQUENCE [LARGE SCALE GENOMIC DNA]</scope>
    <source>
        <strain evidence="2 3">AHT 1</strain>
    </source>
</reference>
<dbReference type="RefSeq" id="WP_008513978.1">
    <property type="nucleotide sequence ID" value="NZ_ACJM01000001.1"/>
</dbReference>
<gene>
    <name evidence="2" type="ORF">DealDRAFT_0189</name>
</gene>
<dbReference type="InterPro" id="IPR016181">
    <property type="entry name" value="Acyl_CoA_acyltransferase"/>
</dbReference>
<dbReference type="STRING" id="555088.DealDRAFT_0189"/>
<dbReference type="PROSITE" id="PS51186">
    <property type="entry name" value="GNAT"/>
    <property type="match status" value="1"/>
</dbReference>
<protein>
    <submittedName>
        <fullName evidence="2">GCN5-related N-acetyltransferase</fullName>
    </submittedName>
</protein>
<sequence length="200" mass="23153">MKIRLEKFNPEKHDKQMVATLIYDADIEFNTLVYGKREKAVQCITRLLSMENNYFAHPYVECVMDEEEIAGVVVSFHGQDKKAIDQVSGKAFCQVFGLWSFLKKIPTFIKMGKIVSNNIDEDGYYIHSLCVRDSYRSRGIGTQIINELAKKHTKLYLDVNIHNTQAIKFYQKTGFNIESENIMQHKNRKMGTFQVKKALA</sequence>
<comment type="caution">
    <text evidence="2">The sequence shown here is derived from an EMBL/GenBank/DDBJ whole genome shotgun (WGS) entry which is preliminary data.</text>
</comment>
<proteinExistence type="predicted"/>
<dbReference type="AlphaFoldDB" id="C0GCI0"/>
<dbReference type="CDD" id="cd04301">
    <property type="entry name" value="NAT_SF"/>
    <property type="match status" value="1"/>
</dbReference>
<dbReference type="EMBL" id="ACJM01000001">
    <property type="protein sequence ID" value="EEG78915.1"/>
    <property type="molecule type" value="Genomic_DNA"/>
</dbReference>
<name>C0GCI0_DETAL</name>
<dbReference type="InterPro" id="IPR000182">
    <property type="entry name" value="GNAT_dom"/>
</dbReference>
<evidence type="ECO:0000313" key="2">
    <source>
        <dbReference type="EMBL" id="EEG78915.1"/>
    </source>
</evidence>
<evidence type="ECO:0000313" key="3">
    <source>
        <dbReference type="Proteomes" id="UP000006443"/>
    </source>
</evidence>
<keyword evidence="3" id="KW-1185">Reference proteome</keyword>
<organism evidence="2 3">
    <name type="scientific">Dethiobacter alkaliphilus AHT 1</name>
    <dbReference type="NCBI Taxonomy" id="555088"/>
    <lineage>
        <taxon>Bacteria</taxon>
        <taxon>Bacillati</taxon>
        <taxon>Bacillota</taxon>
        <taxon>Dethiobacteria</taxon>
        <taxon>Dethiobacterales</taxon>
        <taxon>Dethiobacteraceae</taxon>
        <taxon>Dethiobacter</taxon>
    </lineage>
</organism>
<dbReference type="Proteomes" id="UP000006443">
    <property type="component" value="Unassembled WGS sequence"/>
</dbReference>
<feature type="domain" description="N-acetyltransferase" evidence="1">
    <location>
        <begin position="111"/>
        <end position="200"/>
    </location>
</feature>
<dbReference type="eggNOG" id="COG0456">
    <property type="taxonomic scope" value="Bacteria"/>
</dbReference>
<dbReference type="OrthoDB" id="9127144at2"/>
<dbReference type="Gene3D" id="3.40.630.30">
    <property type="match status" value="1"/>
</dbReference>